<dbReference type="Pfam" id="PF13751">
    <property type="entry name" value="DDE_Tnp_1_6"/>
    <property type="match status" value="1"/>
</dbReference>
<dbReference type="NCBIfam" id="NF033551">
    <property type="entry name" value="transpos_IS1182"/>
    <property type="match status" value="1"/>
</dbReference>
<evidence type="ECO:0000259" key="2">
    <source>
        <dbReference type="Pfam" id="PF05598"/>
    </source>
</evidence>
<dbReference type="PANTHER" id="PTHR33408">
    <property type="entry name" value="TRANSPOSASE"/>
    <property type="match status" value="1"/>
</dbReference>
<dbReference type="RefSeq" id="WP_154904126.1">
    <property type="nucleotide sequence ID" value="NZ_JAIMJA010000040.1"/>
</dbReference>
<dbReference type="Proteomes" id="UP001201273">
    <property type="component" value="Unassembled WGS sequence"/>
</dbReference>
<proteinExistence type="predicted"/>
<comment type="caution">
    <text evidence="4">The sequence shown here is derived from an EMBL/GenBank/DDBJ whole genome shotgun (WGS) entry which is preliminary data.</text>
</comment>
<evidence type="ECO:0000313" key="4">
    <source>
        <dbReference type="EMBL" id="MCE2597313.1"/>
    </source>
</evidence>
<evidence type="ECO:0000313" key="5">
    <source>
        <dbReference type="Proteomes" id="UP001201273"/>
    </source>
</evidence>
<dbReference type="PANTHER" id="PTHR33408:SF2">
    <property type="entry name" value="TRANSPOSASE DDE DOMAIN-CONTAINING PROTEIN"/>
    <property type="match status" value="1"/>
</dbReference>
<dbReference type="Pfam" id="PF01609">
    <property type="entry name" value="DDE_Tnp_1"/>
    <property type="match status" value="1"/>
</dbReference>
<evidence type="ECO:0000259" key="3">
    <source>
        <dbReference type="Pfam" id="PF13751"/>
    </source>
</evidence>
<dbReference type="Pfam" id="PF05598">
    <property type="entry name" value="DUF772"/>
    <property type="match status" value="1"/>
</dbReference>
<reference evidence="4 5" key="1">
    <citation type="journal article" date="2022" name="Environ. Microbiol. Rep.">
        <title>Eco-phylogenetic analyses reveal divergent evolution of vitamin B12 metabolism in the marine bacterial family 'Psychromonadaceae'.</title>
        <authorList>
            <person name="Jin X."/>
            <person name="Yang Y."/>
            <person name="Cao H."/>
            <person name="Gao B."/>
            <person name="Zhao Z."/>
        </authorList>
    </citation>
    <scope>NUCLEOTIDE SEQUENCE [LARGE SCALE GENOMIC DNA]</scope>
    <source>
        <strain evidence="4 5">MKS20</strain>
    </source>
</reference>
<dbReference type="InterPro" id="IPR025668">
    <property type="entry name" value="Tnp_DDE_dom"/>
</dbReference>
<name>A0ABS8WFH4_9GAMM</name>
<evidence type="ECO:0000259" key="1">
    <source>
        <dbReference type="Pfam" id="PF01609"/>
    </source>
</evidence>
<keyword evidence="5" id="KW-1185">Reference proteome</keyword>
<accession>A0ABS8WFH4</accession>
<organism evidence="4 5">
    <name type="scientific">Motilimonas cestriensis</name>
    <dbReference type="NCBI Taxonomy" id="2742685"/>
    <lineage>
        <taxon>Bacteria</taxon>
        <taxon>Pseudomonadati</taxon>
        <taxon>Pseudomonadota</taxon>
        <taxon>Gammaproteobacteria</taxon>
        <taxon>Alteromonadales</taxon>
        <taxon>Alteromonadales genera incertae sedis</taxon>
        <taxon>Motilimonas</taxon>
    </lineage>
</organism>
<dbReference type="InterPro" id="IPR047629">
    <property type="entry name" value="IS1182_transpos"/>
</dbReference>
<protein>
    <submittedName>
        <fullName evidence="4">IS1182 family transposase</fullName>
    </submittedName>
</protein>
<dbReference type="EMBL" id="JAIMJA010000040">
    <property type="protein sequence ID" value="MCE2597313.1"/>
    <property type="molecule type" value="Genomic_DNA"/>
</dbReference>
<feature type="domain" description="Transposase DDE" evidence="3">
    <location>
        <begin position="343"/>
        <end position="462"/>
    </location>
</feature>
<sequence>MSRFISGQGRHQATLFPEVLDDFISVENPVKVIDVFVNELDLESLGFQQMVPKGTGRPGYHPSTMLKLYIYGYLNRIQSSRRLEKESHRNVELMWLLERLTPDFKTIADFRKNNGKGIKNTCRQFVELCRQLNMFDDSVFAIDGSKFKAVNNKSKNYTPSKVQFHIDRVEKSIQKYLGQMDAKDNAENGTSNTVSASKLAWLKQRLVELKEIKKQVNEHPDKQVSQTDPDARLMKTHHMDRQVCYNVQSAVDTKHHLIVSHDIVMTTDRGQLSLVAEQVQKTLGKKDLTIIADKGYFSRRDIKATQDLGMTVNVPQSNTSGSAKKGIFDKAQFQYDELQDIYVCPAGNELPHRRNVTEAGLEQKVYVNQIACRDCNIRSKCTTSLREPRKMRRWIYEEEIDAMQKRLDADPDLPVIRKQTVEHPFGTIKMWMGATHFLMKRKCNVSIEMNLHVLAYNLKRMMNIMGTSELIAAIRR</sequence>
<dbReference type="InterPro" id="IPR002559">
    <property type="entry name" value="Transposase_11"/>
</dbReference>
<feature type="domain" description="Transposase InsH N-terminal" evidence="2">
    <location>
        <begin position="19"/>
        <end position="112"/>
    </location>
</feature>
<gene>
    <name evidence="4" type="ORF">K6Y31_21300</name>
</gene>
<dbReference type="InterPro" id="IPR008490">
    <property type="entry name" value="Transposase_InsH_N"/>
</dbReference>
<feature type="domain" description="Transposase IS4-like" evidence="1">
    <location>
        <begin position="230"/>
        <end position="316"/>
    </location>
</feature>